<feature type="compositionally biased region" description="Basic and acidic residues" evidence="1">
    <location>
        <begin position="563"/>
        <end position="574"/>
    </location>
</feature>
<gene>
    <name evidence="2" type="ORF">PECUL_23A038123</name>
</gene>
<dbReference type="PANTHER" id="PTHR15347">
    <property type="entry name" value="SPERM-ASSOCIATED ANTIGEN 5"/>
    <property type="match status" value="1"/>
</dbReference>
<feature type="region of interest" description="Disordered" evidence="1">
    <location>
        <begin position="129"/>
        <end position="153"/>
    </location>
</feature>
<feature type="region of interest" description="Disordered" evidence="1">
    <location>
        <begin position="524"/>
        <end position="595"/>
    </location>
</feature>
<evidence type="ECO:0000313" key="3">
    <source>
        <dbReference type="Proteomes" id="UP001295444"/>
    </source>
</evidence>
<accession>A0AAD1VLT6</accession>
<name>A0AAD1VLT6_PELCU</name>
<dbReference type="GO" id="GO:0051988">
    <property type="term" value="P:regulation of attachment of spindle microtubules to kinetochore"/>
    <property type="evidence" value="ECO:0007669"/>
    <property type="project" value="InterPro"/>
</dbReference>
<dbReference type="InterPro" id="IPR028728">
    <property type="entry name" value="Astrin"/>
</dbReference>
<protein>
    <submittedName>
        <fullName evidence="2">Uncharacterized protein</fullName>
    </submittedName>
</protein>
<evidence type="ECO:0000313" key="2">
    <source>
        <dbReference type="EMBL" id="CAH2220000.1"/>
    </source>
</evidence>
<dbReference type="EMBL" id="OW240912">
    <property type="protein sequence ID" value="CAH2220000.1"/>
    <property type="molecule type" value="Genomic_DNA"/>
</dbReference>
<dbReference type="GO" id="GO:0051301">
    <property type="term" value="P:cell division"/>
    <property type="evidence" value="ECO:0007669"/>
    <property type="project" value="InterPro"/>
</dbReference>
<dbReference type="PANTHER" id="PTHR15347:SF1">
    <property type="entry name" value="SPERM-ASSOCIATED ANTIGEN 5"/>
    <property type="match status" value="1"/>
</dbReference>
<feature type="region of interest" description="Disordered" evidence="1">
    <location>
        <begin position="177"/>
        <end position="199"/>
    </location>
</feature>
<sequence>MSTENQVPSVNAAYPKYVERTPLRDLTALNIATPDQRITRSSSKKISSHSAFESNQHLKAHLKSVERTPLQDLSALNIATPDQRITRSSSKKISSHHAFESNPHVKAPPKSVERTPLIALNIATPDQRITRSSSKKISSHSAFESNQHLKAHPRSLERTPLQDRTALIIATPDERITRSSSKKISSHSDFESNQRLKAHRSVERTPLQDLTALNIATPDQRITRSSSKKISSHSAFESNQHLEVHQKSVERTALQDLKARNIATPDQRITRSSIKKISSHSVFESNQHLEVHQKSVERTPLQDLTALNIATPDQRITRSSSKKISSHSAFESKQHLKAHHKSDELTPCLDLEALNIATPDQRITRSSSKKISSHSAFESNQHLKDHHKSVARPPLQDLTALNIATPNQRITRSSSKKISSHDAFESNPHLKTLHKADERTSLEDLTAPDVATSEQRITRSSQKAFSLHASGQHLKESSYSNTSTPVNVCKDSLVTSTDCIKRKTNKLLPCSLFESRFEKCNLESPSSNLASKEHSSQPSPNLQLSENVSSSSEMKALPVPDVKANRSMEGKTSTELELEESQDLGNPESKTDKLQNDAVHSSVLYIKECLANRNENLTTVSRVHVPVMEDQCRALCIVNHTCESYAPENENLVTSNHRSQSLKVSDDLLSMHGKICDSTSVETSLVNLCPSLSTNECPSIAEELELIVDSDQLHDGLADGTYEIEPVLNVRTEQMFKQATVSPCPGESNVIATDEEMLLFESANVFFNETSDLPDLLQSETELYQILTQCVSCFSPESLTDKPPNMDKIPNDQDDDPSKISITLDPENITDKSNFVNFSVTSKNAEQNTVAESTCKGLSSDSCFLQTEEMLADHDMYSNEFTDVYASLMEDHIPDPVSSTASGLKARSVKHCDHDYISVTAVDKTDTPHLCRPLWPLLNASSSAFKENRGGMDLYSSTNARHSCAPPIMQLHQTLHSVPVSSISTCSKPVPTLESSPLECGTSITPITQSSNATWTTPIMLLNKSVNTSQHCSGKDCASETDSLLWNFSRSSLCETSREELINRLENSSIVIQILSSQLQEWKNNGGSLRPLEQKDSSTQTCATSTTADEQYYHNLYLNSMESLQCMQRTQEEKTDLFQTQGEAVQAPELDKTQFSSITEFAEMLHEITQMVNTDLIGQLRVLLADHMTFLSKVKEKMQSIVFEREEEMKANLEKDLCAKETVDQRLKDLETHYSTIIAQMQEDVESGKQLNEAITQAYEQQRSCNAELGNLSQAFQSVCEQIEDGQTQLQLQISDARELISHHYQLLEAMKTRIQTTLQKYEVMKSERDIAYEENEGLCIQVNELKFQNDQLQSETSHVTSELKSLMEHLCEVKSENDQLKQDHSGLMEELFAKNSSLKQLELEFKETTAR</sequence>
<keyword evidence="3" id="KW-1185">Reference proteome</keyword>
<reference evidence="2" key="1">
    <citation type="submission" date="2022-03" db="EMBL/GenBank/DDBJ databases">
        <authorList>
            <person name="Alioto T."/>
            <person name="Alioto T."/>
            <person name="Gomez Garrido J."/>
        </authorList>
    </citation>
    <scope>NUCLEOTIDE SEQUENCE</scope>
</reference>
<organism evidence="2 3">
    <name type="scientific">Pelobates cultripes</name>
    <name type="common">Western spadefoot toad</name>
    <dbReference type="NCBI Taxonomy" id="61616"/>
    <lineage>
        <taxon>Eukaryota</taxon>
        <taxon>Metazoa</taxon>
        <taxon>Chordata</taxon>
        <taxon>Craniata</taxon>
        <taxon>Vertebrata</taxon>
        <taxon>Euteleostomi</taxon>
        <taxon>Amphibia</taxon>
        <taxon>Batrachia</taxon>
        <taxon>Anura</taxon>
        <taxon>Pelobatoidea</taxon>
        <taxon>Pelobatidae</taxon>
        <taxon>Pelobates</taxon>
    </lineage>
</organism>
<proteinExistence type="predicted"/>
<feature type="region of interest" description="Disordered" evidence="1">
    <location>
        <begin position="83"/>
        <end position="110"/>
    </location>
</feature>
<dbReference type="Proteomes" id="UP001295444">
    <property type="component" value="Chromosome 01"/>
</dbReference>
<feature type="region of interest" description="Disordered" evidence="1">
    <location>
        <begin position="408"/>
        <end position="440"/>
    </location>
</feature>
<evidence type="ECO:0000256" key="1">
    <source>
        <dbReference type="SAM" id="MobiDB-lite"/>
    </source>
</evidence>
<feature type="compositionally biased region" description="Polar residues" evidence="1">
    <location>
        <begin position="524"/>
        <end position="553"/>
    </location>
</feature>